<evidence type="ECO:0000313" key="5">
    <source>
        <dbReference type="Proteomes" id="UP000032250"/>
    </source>
</evidence>
<name>A0A0D1AJ65_CLOBO</name>
<dbReference type="InterPro" id="IPR050478">
    <property type="entry name" value="Ethylene_sulfur-biosynth"/>
</dbReference>
<dbReference type="PANTHER" id="PTHR43795:SF2">
    <property type="entry name" value="BIFUNCTIONAL ASPARTATE AMINOTRANSFERASE AND GLUTAMATE_ASPARTATE-PREPHENATE AMINOTRANSFERASE"/>
    <property type="match status" value="1"/>
</dbReference>
<dbReference type="EMBL" id="JXSU01000007">
    <property type="protein sequence ID" value="KIS23154.1"/>
    <property type="molecule type" value="Genomic_DNA"/>
</dbReference>
<sequence>MDNPNIQRIELEHIYGKISPFELKDRLISLAKESQIEKSAHALLDAGRGNPNWTAAAPREAFFAFGQFAVEETRRVWSDGALAGMPKKEGIYKRFKEYIEKHKGEPGIELLNNIIHYGIDFKGFDKDCFVYELADGIIGDNYPVPDRMLIHIEKLVQDYLMQEMCYNKPLKGKFNLFAVEGATAAMCYIFDSLIANELLQRGDRIALMTPIFTPYLEIPLIPRYNFEVVKISATETKEDGTHTWQYPDEELEKLRDSSIKALFVVNPSNPPSVAIESDSINKIIQIVNESNPNLMIISDDVYGTFVDEFRSLVADLAFNTIGVYSFSKYFGVTGWRLGTIALYEENVFDKLIRELPEDKKEALRKRYGALSTNPEEILFIDRIVADSRQVALNHTAGLSTPQQVQMAFFSVFAILDKESKYKQLTQQICRHRQKLLYEGLGIKFEREENDASYYTEFDLLQWAHCNYGEDFSAYLEKNYKPVDILLRLAEKSSIVLLGGGGFHGPEWSIRISLANLNDEAYSKIGKVLHNVLDEYVKEWKCYRDLQK</sequence>
<dbReference type="EC" id="2.6.1.-" evidence="2"/>
<dbReference type="CDD" id="cd00609">
    <property type="entry name" value="AAT_like"/>
    <property type="match status" value="1"/>
</dbReference>
<dbReference type="SUPFAM" id="SSF53383">
    <property type="entry name" value="PLP-dependent transferases"/>
    <property type="match status" value="1"/>
</dbReference>
<reference evidence="4 5" key="1">
    <citation type="submission" date="2014-06" db="EMBL/GenBank/DDBJ databases">
        <title>Genome characterization of distinct group I Clostridium botulinum lineages.</title>
        <authorList>
            <person name="Giordani F."/>
            <person name="Anselmo A."/>
            <person name="Fillo S."/>
            <person name="Palozzi A.M."/>
            <person name="Fortunato A."/>
            <person name="Gentile B."/>
            <person name="Ciammaruconi A."/>
            <person name="Anniballi F."/>
            <person name="De Medici D."/>
            <person name="Lista F."/>
        </authorList>
    </citation>
    <scope>NUCLEOTIDE SEQUENCE [LARGE SCALE GENOMIC DNA]</scope>
    <source>
        <strain evidence="4 5">B2 450</strain>
    </source>
</reference>
<dbReference type="Gene3D" id="3.90.1150.10">
    <property type="entry name" value="Aspartate Aminotransferase, domain 1"/>
    <property type="match status" value="1"/>
</dbReference>
<keyword evidence="2 4" id="KW-0032">Aminotransferase</keyword>
<dbReference type="InterPro" id="IPR004838">
    <property type="entry name" value="NHTrfase_class1_PyrdxlP-BS"/>
</dbReference>
<comment type="caution">
    <text evidence="4">The sequence shown here is derived from an EMBL/GenBank/DDBJ whole genome shotgun (WGS) entry which is preliminary data.</text>
</comment>
<organism evidence="4 5">
    <name type="scientific">Clostridium botulinum B2 450</name>
    <dbReference type="NCBI Taxonomy" id="1379739"/>
    <lineage>
        <taxon>Bacteria</taxon>
        <taxon>Bacillati</taxon>
        <taxon>Bacillota</taxon>
        <taxon>Clostridia</taxon>
        <taxon>Eubacteriales</taxon>
        <taxon>Clostridiaceae</taxon>
        <taxon>Clostridium</taxon>
    </lineage>
</organism>
<dbReference type="Proteomes" id="UP000032250">
    <property type="component" value="Unassembled WGS sequence"/>
</dbReference>
<dbReference type="InterPro" id="IPR004839">
    <property type="entry name" value="Aminotransferase_I/II_large"/>
</dbReference>
<evidence type="ECO:0000256" key="1">
    <source>
        <dbReference type="ARBA" id="ARBA00022898"/>
    </source>
</evidence>
<comment type="similarity">
    <text evidence="2">Belongs to the class-I pyridoxal-phosphate-dependent aminotransferase family.</text>
</comment>
<dbReference type="PROSITE" id="PS00105">
    <property type="entry name" value="AA_TRANSFER_CLASS_1"/>
    <property type="match status" value="1"/>
</dbReference>
<dbReference type="NCBIfam" id="NF006755">
    <property type="entry name" value="PRK09275.1"/>
    <property type="match status" value="1"/>
</dbReference>
<feature type="domain" description="Aminotransferase class I/classII large" evidence="3">
    <location>
        <begin position="198"/>
        <end position="521"/>
    </location>
</feature>
<dbReference type="InterPro" id="IPR022518">
    <property type="entry name" value="Aspartate_4-decarboxylase"/>
</dbReference>
<dbReference type="Pfam" id="PF00155">
    <property type="entry name" value="Aminotran_1_2"/>
    <property type="match status" value="1"/>
</dbReference>
<accession>A0A0D1AJ65</accession>
<keyword evidence="1" id="KW-0663">Pyridoxal phosphate</keyword>
<gene>
    <name evidence="4" type="ORF">N495_05995</name>
</gene>
<keyword evidence="2 4" id="KW-0808">Transferase</keyword>
<dbReference type="HOGENOM" id="CLU_038911_0_0_9"/>
<dbReference type="Gene3D" id="1.10.20.110">
    <property type="match status" value="1"/>
</dbReference>
<dbReference type="InterPro" id="IPR015424">
    <property type="entry name" value="PyrdxlP-dep_Trfase"/>
</dbReference>
<dbReference type="NCBIfam" id="TIGR03801">
    <property type="entry name" value="asp_4_decarbox"/>
    <property type="match status" value="1"/>
</dbReference>
<evidence type="ECO:0000313" key="4">
    <source>
        <dbReference type="EMBL" id="KIS23154.1"/>
    </source>
</evidence>
<dbReference type="InterPro" id="IPR015421">
    <property type="entry name" value="PyrdxlP-dep_Trfase_major"/>
</dbReference>
<dbReference type="GO" id="GO:0006520">
    <property type="term" value="P:amino acid metabolic process"/>
    <property type="evidence" value="ECO:0007669"/>
    <property type="project" value="TreeGrafter"/>
</dbReference>
<dbReference type="AlphaFoldDB" id="A0A0D1AJ65"/>
<dbReference type="InterPro" id="IPR015422">
    <property type="entry name" value="PyrdxlP-dep_Trfase_small"/>
</dbReference>
<dbReference type="Gene3D" id="3.40.640.10">
    <property type="entry name" value="Type I PLP-dependent aspartate aminotransferase-like (Major domain)"/>
    <property type="match status" value="1"/>
</dbReference>
<dbReference type="OrthoDB" id="9804407at2"/>
<protein>
    <recommendedName>
        <fullName evidence="2">Aminotransferase</fullName>
        <ecNumber evidence="2">2.6.1.-</ecNumber>
    </recommendedName>
</protein>
<dbReference type="PATRIC" id="fig|1379739.3.peg.1528"/>
<evidence type="ECO:0000256" key="2">
    <source>
        <dbReference type="RuleBase" id="RU000481"/>
    </source>
</evidence>
<dbReference type="RefSeq" id="WP_003487173.1">
    <property type="nucleotide sequence ID" value="NZ_JXSU01000007.1"/>
</dbReference>
<dbReference type="GO" id="GO:0030170">
    <property type="term" value="F:pyridoxal phosphate binding"/>
    <property type="evidence" value="ECO:0007669"/>
    <property type="project" value="InterPro"/>
</dbReference>
<comment type="cofactor">
    <cofactor evidence="2">
        <name>pyridoxal 5'-phosphate</name>
        <dbReference type="ChEBI" id="CHEBI:597326"/>
    </cofactor>
</comment>
<evidence type="ECO:0000259" key="3">
    <source>
        <dbReference type="Pfam" id="PF00155"/>
    </source>
</evidence>
<proteinExistence type="inferred from homology"/>
<dbReference type="PANTHER" id="PTHR43795">
    <property type="entry name" value="BIFUNCTIONAL ASPARTATE AMINOTRANSFERASE AND GLUTAMATE/ASPARTATE-PREPHENATE AMINOTRANSFERASE-RELATED"/>
    <property type="match status" value="1"/>
</dbReference>
<dbReference type="GO" id="GO:0008483">
    <property type="term" value="F:transaminase activity"/>
    <property type="evidence" value="ECO:0007669"/>
    <property type="project" value="UniProtKB-KW"/>
</dbReference>